<name>A0A7M2YWB1_9ACTN</name>
<dbReference type="AlphaFoldDB" id="A0A7M2YWB1"/>
<reference evidence="3" key="2">
    <citation type="journal article" date="2019" name="MicrobiologyOpen">
        <title>High-quality draft genome sequence of Gaiella occulta isolated from a 150 meter deep mineral water borehole and comparison with the genome sequences of other deep-branching lineages of the phylum Actinobacteria.</title>
        <authorList>
            <person name="Severino R."/>
            <person name="Froufe H.J.C."/>
            <person name="Barroso C."/>
            <person name="Albuquerque L."/>
            <person name="Lobo-da-Cunha A."/>
            <person name="da Costa M.S."/>
            <person name="Egas C."/>
        </authorList>
    </citation>
    <scope>NUCLEOTIDE SEQUENCE [LARGE SCALE GENOMIC DNA]</scope>
    <source>
        <strain evidence="3">F2-233</strain>
    </source>
</reference>
<dbReference type="Proteomes" id="UP000254134">
    <property type="component" value="Unassembled WGS sequence"/>
</dbReference>
<accession>A0A7M2YWB1</accession>
<comment type="caution">
    <text evidence="2">The sequence shown here is derived from an EMBL/GenBank/DDBJ whole genome shotgun (WGS) entry which is preliminary data.</text>
</comment>
<evidence type="ECO:0000256" key="1">
    <source>
        <dbReference type="SAM" id="Phobius"/>
    </source>
</evidence>
<organism evidence="2 3">
    <name type="scientific">Gaiella occulta</name>
    <dbReference type="NCBI Taxonomy" id="1002870"/>
    <lineage>
        <taxon>Bacteria</taxon>
        <taxon>Bacillati</taxon>
        <taxon>Actinomycetota</taxon>
        <taxon>Thermoleophilia</taxon>
        <taxon>Gaiellales</taxon>
        <taxon>Gaiellaceae</taxon>
        <taxon>Gaiella</taxon>
    </lineage>
</organism>
<sequence length="545" mass="58517">MRAAVRLGTRLCDALVSRWKAVLVTLAITQILATALFFRSIEHNGWLTYQGGDQIWLYTTGWLLQGGTLPYALVGYGWPLMLAPFSVVGGSAFVSTLPATIALDVLVLGPIALLAVFDIGQRIGGRILGLWSATLWVAAPFASIPLFIDRYHEQWVDQFLPQALGLTQLADYPSLVTVVVAAALVLRSLESPRLSQGCLAGLVAGWALALKPANALFLAGALLAYLLARRWRQGLAFAVALAPAAITLALWKQRGLGQIPLFSLGAAHEAAGAGSIAVQASIDRYTHIDWGVWKQNMSNLREFFWSARLAQWVPLAGAVAVARRSVPAAGLLLSWTLAYVFVKGSSAVASVETGSFWRLVMPAWPAYLVLLAGIPLLVPTFSRRLGGRLTAPQSAPFRTPVVVVWGIVLGLVPIVVLATAAPQRGPERAVEINGLLTPVDGSYLQVRAQRVGKSVHLTWEDRGRFRPVFYRVFRTLRPGADVSCERFGASRCSLVSTVVETTRAGAYLDGSPEPGVTYRVAAGANSKDDPSAGDIFVISPPVRAP</sequence>
<feature type="transmembrane region" description="Helical" evidence="1">
    <location>
        <begin position="328"/>
        <end position="351"/>
    </location>
</feature>
<dbReference type="RefSeq" id="WP_114796305.1">
    <property type="nucleotide sequence ID" value="NZ_QQZY01000004.1"/>
</dbReference>
<keyword evidence="1" id="KW-1133">Transmembrane helix</keyword>
<reference evidence="2 3" key="1">
    <citation type="submission" date="2018-07" db="EMBL/GenBank/DDBJ databases">
        <title>High-quality-draft genome sequence of Gaiella occulta.</title>
        <authorList>
            <person name="Severino R."/>
            <person name="Froufe H.J.C."/>
            <person name="Rainey F.A."/>
            <person name="Barroso C."/>
            <person name="Albuquerque L."/>
            <person name="Lobo-Da-Cunha A."/>
            <person name="Da Costa M.S."/>
            <person name="Egas C."/>
        </authorList>
    </citation>
    <scope>NUCLEOTIDE SEQUENCE [LARGE SCALE GENOMIC DNA]</scope>
    <source>
        <strain evidence="2 3">F2-233</strain>
    </source>
</reference>
<evidence type="ECO:0000313" key="2">
    <source>
        <dbReference type="EMBL" id="RDI74295.1"/>
    </source>
</evidence>
<feature type="transmembrane region" description="Helical" evidence="1">
    <location>
        <begin position="92"/>
        <end position="116"/>
    </location>
</feature>
<feature type="transmembrane region" description="Helical" evidence="1">
    <location>
        <begin position="168"/>
        <end position="186"/>
    </location>
</feature>
<dbReference type="GO" id="GO:0016757">
    <property type="term" value="F:glycosyltransferase activity"/>
    <property type="evidence" value="ECO:0007669"/>
    <property type="project" value="UniProtKB-KW"/>
</dbReference>
<proteinExistence type="predicted"/>
<keyword evidence="1" id="KW-0472">Membrane</keyword>
<feature type="transmembrane region" description="Helical" evidence="1">
    <location>
        <begin position="402"/>
        <end position="421"/>
    </location>
</feature>
<keyword evidence="2" id="KW-0808">Transferase</keyword>
<feature type="transmembrane region" description="Helical" evidence="1">
    <location>
        <begin position="198"/>
        <end position="228"/>
    </location>
</feature>
<feature type="transmembrane region" description="Helical" evidence="1">
    <location>
        <begin position="363"/>
        <end position="382"/>
    </location>
</feature>
<evidence type="ECO:0000313" key="3">
    <source>
        <dbReference type="Proteomes" id="UP000254134"/>
    </source>
</evidence>
<feature type="transmembrane region" description="Helical" evidence="1">
    <location>
        <begin position="128"/>
        <end position="148"/>
    </location>
</feature>
<protein>
    <submittedName>
        <fullName evidence="2">Dolichyl-phosphate-mannose-protein mannosyltransferase</fullName>
    </submittedName>
</protein>
<dbReference type="EMBL" id="QQZY01000004">
    <property type="protein sequence ID" value="RDI74295.1"/>
    <property type="molecule type" value="Genomic_DNA"/>
</dbReference>
<feature type="transmembrane region" description="Helical" evidence="1">
    <location>
        <begin position="234"/>
        <end position="251"/>
    </location>
</feature>
<keyword evidence="3" id="KW-1185">Reference proteome</keyword>
<gene>
    <name evidence="2" type="ORF">Gocc_1871</name>
</gene>
<keyword evidence="2" id="KW-0328">Glycosyltransferase</keyword>
<keyword evidence="1" id="KW-0812">Transmembrane</keyword>